<keyword evidence="2" id="KW-1185">Reference proteome</keyword>
<dbReference type="AlphaFoldDB" id="A0A4Z2G6V5"/>
<proteinExistence type="predicted"/>
<accession>A0A4Z2G6V5</accession>
<dbReference type="EMBL" id="SRLO01000662">
    <property type="protein sequence ID" value="TNN49287.1"/>
    <property type="molecule type" value="Genomic_DNA"/>
</dbReference>
<sequence length="91" mass="10338">MARMLHSSCDRTVREGKRFAKRNSWPAPTPSSATLTTVFPLAWPFSSFWKAWGTWVNGNWASTTGKICSEPAEKYHEYELKINQEAKSGNN</sequence>
<dbReference type="Proteomes" id="UP000314294">
    <property type="component" value="Unassembled WGS sequence"/>
</dbReference>
<evidence type="ECO:0000313" key="1">
    <source>
        <dbReference type="EMBL" id="TNN49287.1"/>
    </source>
</evidence>
<organism evidence="1 2">
    <name type="scientific">Liparis tanakae</name>
    <name type="common">Tanaka's snailfish</name>
    <dbReference type="NCBI Taxonomy" id="230148"/>
    <lineage>
        <taxon>Eukaryota</taxon>
        <taxon>Metazoa</taxon>
        <taxon>Chordata</taxon>
        <taxon>Craniata</taxon>
        <taxon>Vertebrata</taxon>
        <taxon>Euteleostomi</taxon>
        <taxon>Actinopterygii</taxon>
        <taxon>Neopterygii</taxon>
        <taxon>Teleostei</taxon>
        <taxon>Neoteleostei</taxon>
        <taxon>Acanthomorphata</taxon>
        <taxon>Eupercaria</taxon>
        <taxon>Perciformes</taxon>
        <taxon>Cottioidei</taxon>
        <taxon>Cottales</taxon>
        <taxon>Liparidae</taxon>
        <taxon>Liparis</taxon>
    </lineage>
</organism>
<name>A0A4Z2G6V5_9TELE</name>
<comment type="caution">
    <text evidence="1">The sequence shown here is derived from an EMBL/GenBank/DDBJ whole genome shotgun (WGS) entry which is preliminary data.</text>
</comment>
<evidence type="ECO:0000313" key="2">
    <source>
        <dbReference type="Proteomes" id="UP000314294"/>
    </source>
</evidence>
<protein>
    <submittedName>
        <fullName evidence="1">Uncharacterized protein</fullName>
    </submittedName>
</protein>
<gene>
    <name evidence="1" type="ORF">EYF80_040524</name>
</gene>
<reference evidence="1 2" key="1">
    <citation type="submission" date="2019-03" db="EMBL/GenBank/DDBJ databases">
        <title>First draft genome of Liparis tanakae, snailfish: a comprehensive survey of snailfish specific genes.</title>
        <authorList>
            <person name="Kim W."/>
            <person name="Song I."/>
            <person name="Jeong J.-H."/>
            <person name="Kim D."/>
            <person name="Kim S."/>
            <person name="Ryu S."/>
            <person name="Song J.Y."/>
            <person name="Lee S.K."/>
        </authorList>
    </citation>
    <scope>NUCLEOTIDE SEQUENCE [LARGE SCALE GENOMIC DNA]</scope>
    <source>
        <tissue evidence="1">Muscle</tissue>
    </source>
</reference>